<keyword evidence="5" id="KW-1185">Reference proteome</keyword>
<dbReference type="Gene3D" id="3.40.50.150">
    <property type="entry name" value="Vaccinia Virus protein VP39"/>
    <property type="match status" value="1"/>
</dbReference>
<dbReference type="EMBL" id="JBEXPZ010000053">
    <property type="protein sequence ID" value="MET9849470.1"/>
    <property type="molecule type" value="Genomic_DNA"/>
</dbReference>
<proteinExistence type="predicted"/>
<evidence type="ECO:0000256" key="3">
    <source>
        <dbReference type="ARBA" id="ARBA00022691"/>
    </source>
</evidence>
<comment type="caution">
    <text evidence="4">The sequence shown here is derived from an EMBL/GenBank/DDBJ whole genome shotgun (WGS) entry which is preliminary data.</text>
</comment>
<dbReference type="RefSeq" id="WP_355402044.1">
    <property type="nucleotide sequence ID" value="NZ_JBEXPZ010000053.1"/>
</dbReference>
<organism evidence="4 5">
    <name type="scientific">Streptomyces ossamyceticus</name>
    <dbReference type="NCBI Taxonomy" id="249581"/>
    <lineage>
        <taxon>Bacteria</taxon>
        <taxon>Bacillati</taxon>
        <taxon>Actinomycetota</taxon>
        <taxon>Actinomycetes</taxon>
        <taxon>Kitasatosporales</taxon>
        <taxon>Streptomycetaceae</taxon>
        <taxon>Streptomyces</taxon>
    </lineage>
</organism>
<evidence type="ECO:0000256" key="2">
    <source>
        <dbReference type="ARBA" id="ARBA00022679"/>
    </source>
</evidence>
<accession>A0ABV2V8Z0</accession>
<dbReference type="SUPFAM" id="SSF53335">
    <property type="entry name" value="S-adenosyl-L-methionine-dependent methyltransferases"/>
    <property type="match status" value="1"/>
</dbReference>
<gene>
    <name evidence="4" type="ORF">ABZZ21_33940</name>
</gene>
<dbReference type="InterPro" id="IPR029063">
    <property type="entry name" value="SAM-dependent_MTases_sf"/>
</dbReference>
<evidence type="ECO:0000313" key="5">
    <source>
        <dbReference type="Proteomes" id="UP001550210"/>
    </source>
</evidence>
<sequence>MSSRHSDARSAPAGTYDLASKNFVAESVTEDPDEFADFCRAFAMSVRPGGPLVASFMENMPTYRIGVASRWPGCPVDRAIVRRVFAPYTERLRDIRIDADPTVPDYGDTGMVLMRAVRTRQSLPTGRGTAP</sequence>
<keyword evidence="1" id="KW-0489">Methyltransferase</keyword>
<evidence type="ECO:0000313" key="4">
    <source>
        <dbReference type="EMBL" id="MET9849470.1"/>
    </source>
</evidence>
<dbReference type="Proteomes" id="UP001550210">
    <property type="component" value="Unassembled WGS sequence"/>
</dbReference>
<keyword evidence="3" id="KW-0949">S-adenosyl-L-methionine</keyword>
<evidence type="ECO:0000256" key="1">
    <source>
        <dbReference type="ARBA" id="ARBA00022603"/>
    </source>
</evidence>
<keyword evidence="2" id="KW-0808">Transferase</keyword>
<reference evidence="4 5" key="1">
    <citation type="submission" date="2024-06" db="EMBL/GenBank/DDBJ databases">
        <title>The Natural Products Discovery Center: Release of the First 8490 Sequenced Strains for Exploring Actinobacteria Biosynthetic Diversity.</title>
        <authorList>
            <person name="Kalkreuter E."/>
            <person name="Kautsar S.A."/>
            <person name="Yang D."/>
            <person name="Bader C.D."/>
            <person name="Teijaro C.N."/>
            <person name="Fluegel L."/>
            <person name="Davis C.M."/>
            <person name="Simpson J.R."/>
            <person name="Lauterbach L."/>
            <person name="Steele A.D."/>
            <person name="Gui C."/>
            <person name="Meng S."/>
            <person name="Li G."/>
            <person name="Viehrig K."/>
            <person name="Ye F."/>
            <person name="Su P."/>
            <person name="Kiefer A.F."/>
            <person name="Nichols A."/>
            <person name="Cepeda A.J."/>
            <person name="Yan W."/>
            <person name="Fan B."/>
            <person name="Jiang Y."/>
            <person name="Adhikari A."/>
            <person name="Zheng C.-J."/>
            <person name="Schuster L."/>
            <person name="Cowan T.M."/>
            <person name="Smanski M.J."/>
            <person name="Chevrette M.G."/>
            <person name="De Carvalho L.P.S."/>
            <person name="Shen B."/>
        </authorList>
    </citation>
    <scope>NUCLEOTIDE SEQUENCE [LARGE SCALE GENOMIC DNA]</scope>
    <source>
        <strain evidence="4 5">NPDC006434</strain>
    </source>
</reference>
<dbReference type="InterPro" id="IPR000940">
    <property type="entry name" value="NNMT_TEMT_trans"/>
</dbReference>
<dbReference type="PROSITE" id="PS51681">
    <property type="entry name" value="SAM_MT_NNMT_PNMT_TEMT"/>
    <property type="match status" value="1"/>
</dbReference>
<protein>
    <recommendedName>
        <fullName evidence="6">S-adenosyl methyltransferase</fullName>
    </recommendedName>
</protein>
<evidence type="ECO:0008006" key="6">
    <source>
        <dbReference type="Google" id="ProtNLM"/>
    </source>
</evidence>
<name>A0ABV2V8Z0_9ACTN</name>